<dbReference type="Pfam" id="PF26002">
    <property type="entry name" value="Beta-barrel_AprE"/>
    <property type="match status" value="1"/>
</dbReference>
<dbReference type="PANTHER" id="PTHR30386">
    <property type="entry name" value="MEMBRANE FUSION SUBUNIT OF EMRAB-TOLC MULTIDRUG EFFLUX PUMP"/>
    <property type="match status" value="1"/>
</dbReference>
<evidence type="ECO:0000256" key="4">
    <source>
        <dbReference type="ARBA" id="ARBA00022475"/>
    </source>
</evidence>
<dbReference type="PRINTS" id="PR01490">
    <property type="entry name" value="RTXTOXIND"/>
</dbReference>
<evidence type="ECO:0000259" key="12">
    <source>
        <dbReference type="Pfam" id="PF26002"/>
    </source>
</evidence>
<evidence type="ECO:0000256" key="9">
    <source>
        <dbReference type="RuleBase" id="RU365093"/>
    </source>
</evidence>
<name>A0A212AB57_9RHOB</name>
<dbReference type="AlphaFoldDB" id="A0A212AB57"/>
<dbReference type="NCBIfam" id="TIGR01843">
    <property type="entry name" value="type_I_hlyD"/>
    <property type="match status" value="1"/>
</dbReference>
<keyword evidence="3 9" id="KW-0813">Transport</keyword>
<protein>
    <recommendedName>
        <fullName evidence="9">Membrane fusion protein (MFP) family protein</fullName>
    </recommendedName>
</protein>
<keyword evidence="8 9" id="KW-0472">Membrane</keyword>
<accession>A0A212AB57</accession>
<evidence type="ECO:0000256" key="7">
    <source>
        <dbReference type="ARBA" id="ARBA00022989"/>
    </source>
</evidence>
<dbReference type="InterPro" id="IPR010129">
    <property type="entry name" value="T1SS_HlyD"/>
</dbReference>
<feature type="transmembrane region" description="Helical" evidence="9">
    <location>
        <begin position="28"/>
        <end position="50"/>
    </location>
</feature>
<keyword evidence="14" id="KW-1185">Reference proteome</keyword>
<feature type="coiled-coil region" evidence="10">
    <location>
        <begin position="172"/>
        <end position="199"/>
    </location>
</feature>
<comment type="caution">
    <text evidence="13">The sequence shown here is derived from an EMBL/GenBank/DDBJ whole genome shotgun (WGS) entry which is preliminary data.</text>
</comment>
<evidence type="ECO:0000256" key="6">
    <source>
        <dbReference type="ARBA" id="ARBA00022692"/>
    </source>
</evidence>
<evidence type="ECO:0000256" key="5">
    <source>
        <dbReference type="ARBA" id="ARBA00022519"/>
    </source>
</evidence>
<dbReference type="Pfam" id="PF25994">
    <property type="entry name" value="HH_AprE"/>
    <property type="match status" value="1"/>
</dbReference>
<dbReference type="Gene3D" id="2.40.50.100">
    <property type="match status" value="1"/>
</dbReference>
<evidence type="ECO:0000313" key="13">
    <source>
        <dbReference type="EMBL" id="OWJ77769.1"/>
    </source>
</evidence>
<dbReference type="Gene3D" id="2.40.30.170">
    <property type="match status" value="1"/>
</dbReference>
<dbReference type="GO" id="GO:0015031">
    <property type="term" value="P:protein transport"/>
    <property type="evidence" value="ECO:0007669"/>
    <property type="project" value="InterPro"/>
</dbReference>
<dbReference type="InterPro" id="IPR058982">
    <property type="entry name" value="Beta-barrel_AprE"/>
</dbReference>
<evidence type="ECO:0000313" key="14">
    <source>
        <dbReference type="Proteomes" id="UP000196878"/>
    </source>
</evidence>
<dbReference type="Proteomes" id="UP000196878">
    <property type="component" value="Unassembled WGS sequence"/>
</dbReference>
<dbReference type="OrthoDB" id="9810980at2"/>
<evidence type="ECO:0000256" key="10">
    <source>
        <dbReference type="SAM" id="Coils"/>
    </source>
</evidence>
<keyword evidence="5 9" id="KW-0997">Cell inner membrane</keyword>
<dbReference type="RefSeq" id="WP_088215542.1">
    <property type="nucleotide sequence ID" value="NZ_NIPW01000016.1"/>
</dbReference>
<comment type="subcellular location">
    <subcellularLocation>
        <location evidence="1 9">Cell inner membrane</location>
        <topology evidence="1 9">Single-pass membrane protein</topology>
    </subcellularLocation>
</comment>
<keyword evidence="6 9" id="KW-0812">Transmembrane</keyword>
<dbReference type="InterPro" id="IPR058781">
    <property type="entry name" value="HH_AprE-like"/>
</dbReference>
<comment type="similarity">
    <text evidence="2 9">Belongs to the membrane fusion protein (MFP) (TC 8.A.1) family.</text>
</comment>
<evidence type="ECO:0000256" key="1">
    <source>
        <dbReference type="ARBA" id="ARBA00004377"/>
    </source>
</evidence>
<evidence type="ECO:0000256" key="3">
    <source>
        <dbReference type="ARBA" id="ARBA00022448"/>
    </source>
</evidence>
<keyword evidence="10" id="KW-0175">Coiled coil</keyword>
<keyword evidence="4 9" id="KW-1003">Cell membrane</keyword>
<reference evidence="13 14" key="1">
    <citation type="submission" date="2016-12" db="EMBL/GenBank/DDBJ databases">
        <title>Comparison of Traditional DNA-DNA Hybridization with In Silico Genomic Analysis.</title>
        <authorList>
            <person name="Nicholson A.C."/>
            <person name="Humrighouse B.W."/>
            <person name="Graziano J."/>
            <person name="Lasker B."/>
            <person name="Whitney A.M."/>
            <person name="Mcquiston J.R."/>
        </authorList>
    </citation>
    <scope>NUCLEOTIDE SEQUENCE [LARGE SCALE GENOMIC DNA]</scope>
    <source>
        <strain evidence="13 14">H2240</strain>
    </source>
</reference>
<gene>
    <name evidence="13" type="ORF">CDV49_10790</name>
</gene>
<evidence type="ECO:0000256" key="2">
    <source>
        <dbReference type="ARBA" id="ARBA00009477"/>
    </source>
</evidence>
<keyword evidence="7 9" id="KW-1133">Transmembrane helix</keyword>
<evidence type="ECO:0000256" key="8">
    <source>
        <dbReference type="ARBA" id="ARBA00023136"/>
    </source>
</evidence>
<feature type="domain" description="AprE-like long alpha-helical hairpin" evidence="11">
    <location>
        <begin position="106"/>
        <end position="290"/>
    </location>
</feature>
<dbReference type="PANTHER" id="PTHR30386:SF17">
    <property type="entry name" value="ALKALINE PROTEASE SECRETION PROTEIN APRE"/>
    <property type="match status" value="1"/>
</dbReference>
<dbReference type="InterPro" id="IPR050739">
    <property type="entry name" value="MFP"/>
</dbReference>
<proteinExistence type="inferred from homology"/>
<evidence type="ECO:0000259" key="11">
    <source>
        <dbReference type="Pfam" id="PF25994"/>
    </source>
</evidence>
<organism evidence="13 14">
    <name type="scientific">Haematobacter genomosp. 1</name>
    <dbReference type="NCBI Taxonomy" id="366618"/>
    <lineage>
        <taxon>Bacteria</taxon>
        <taxon>Pseudomonadati</taxon>
        <taxon>Pseudomonadota</taxon>
        <taxon>Alphaproteobacteria</taxon>
        <taxon>Rhodobacterales</taxon>
        <taxon>Paracoccaceae</taxon>
        <taxon>Haematobacter</taxon>
    </lineage>
</organism>
<dbReference type="Gene3D" id="1.10.287.470">
    <property type="entry name" value="Helix hairpin bin"/>
    <property type="match status" value="1"/>
</dbReference>
<dbReference type="GO" id="GO:0005886">
    <property type="term" value="C:plasma membrane"/>
    <property type="evidence" value="ECO:0007669"/>
    <property type="project" value="UniProtKB-SubCell"/>
</dbReference>
<dbReference type="EMBL" id="NIPW01000016">
    <property type="protein sequence ID" value="OWJ77769.1"/>
    <property type="molecule type" value="Genomic_DNA"/>
</dbReference>
<feature type="domain" description="AprE-like beta-barrel" evidence="12">
    <location>
        <begin position="338"/>
        <end position="430"/>
    </location>
</feature>
<sequence>MTMTPMLPGSVPVHAASDPVRPETGLRLTGRVGVVAAVALLAVFGFWAYATEIDSAVATQGQVVVRGKPKTVQSLDGGVVEEILVHNGDRVEEGQLLMRLDPTLIRVNLDIARTRLAEASARKARLEAEDRGLAAPVFTYPPLPFERPPMAEPEAGQMRVFEARQHLNTGRRAQLGEKLEQFRRQIDGLEASITAKAEQLGYIEQELANSRKLFDQGLMREPQILQLQRARAEMKGTLAEAEADRPRVGNAMQDAIIEVDQAERQFREDVVTDLRSTQTEIEESTIQIVTLSRQLERVDIRAPSTGIVHEMQVTTLGGVVPPNGTILQVIPVDDGVELELMLEPREIDRVHPGQKAEVLFTAFDHRATPRLEAHVTQISPTVVSTGTQGGTERNFYRLGLELEPGQLERLNEKSSAIVPGMPIEAFLETGEHTVMSYLVQPLVSQIMHAFRER</sequence>
<dbReference type="SUPFAM" id="SSF111369">
    <property type="entry name" value="HlyD-like secretion proteins"/>
    <property type="match status" value="1"/>
</dbReference>